<evidence type="ECO:0008006" key="4">
    <source>
        <dbReference type="Google" id="ProtNLM"/>
    </source>
</evidence>
<keyword evidence="3" id="KW-1185">Reference proteome</keyword>
<dbReference type="Proteomes" id="UP000799439">
    <property type="component" value="Unassembled WGS sequence"/>
</dbReference>
<dbReference type="EMBL" id="ML996087">
    <property type="protein sequence ID" value="KAF2152110.1"/>
    <property type="molecule type" value="Genomic_DNA"/>
</dbReference>
<evidence type="ECO:0000256" key="1">
    <source>
        <dbReference type="SAM" id="SignalP"/>
    </source>
</evidence>
<evidence type="ECO:0000313" key="2">
    <source>
        <dbReference type="EMBL" id="KAF2152110.1"/>
    </source>
</evidence>
<dbReference type="PROSITE" id="PS51257">
    <property type="entry name" value="PROKAR_LIPOPROTEIN"/>
    <property type="match status" value="1"/>
</dbReference>
<comment type="caution">
    <text evidence="2">The sequence shown here is derived from an EMBL/GenBank/DDBJ whole genome shotgun (WGS) entry which is preliminary data.</text>
</comment>
<protein>
    <recommendedName>
        <fullName evidence="4">Lysozyme inhibitor LprI N-terminal domain-containing protein</fullName>
    </recommendedName>
</protein>
<reference evidence="2" key="1">
    <citation type="journal article" date="2020" name="Stud. Mycol.">
        <title>101 Dothideomycetes genomes: a test case for predicting lifestyles and emergence of pathogens.</title>
        <authorList>
            <person name="Haridas S."/>
            <person name="Albert R."/>
            <person name="Binder M."/>
            <person name="Bloem J."/>
            <person name="Labutti K."/>
            <person name="Salamov A."/>
            <person name="Andreopoulos B."/>
            <person name="Baker S."/>
            <person name="Barry K."/>
            <person name="Bills G."/>
            <person name="Bluhm B."/>
            <person name="Cannon C."/>
            <person name="Castanera R."/>
            <person name="Culley D."/>
            <person name="Daum C."/>
            <person name="Ezra D."/>
            <person name="Gonzalez J."/>
            <person name="Henrissat B."/>
            <person name="Kuo A."/>
            <person name="Liang C."/>
            <person name="Lipzen A."/>
            <person name="Lutzoni F."/>
            <person name="Magnuson J."/>
            <person name="Mondo S."/>
            <person name="Nolan M."/>
            <person name="Ohm R."/>
            <person name="Pangilinan J."/>
            <person name="Park H.-J."/>
            <person name="Ramirez L."/>
            <person name="Alfaro M."/>
            <person name="Sun H."/>
            <person name="Tritt A."/>
            <person name="Yoshinaga Y."/>
            <person name="Zwiers L.-H."/>
            <person name="Turgeon B."/>
            <person name="Goodwin S."/>
            <person name="Spatafora J."/>
            <person name="Crous P."/>
            <person name="Grigoriev I."/>
        </authorList>
    </citation>
    <scope>NUCLEOTIDE SEQUENCE</scope>
    <source>
        <strain evidence="2">CBS 260.36</strain>
    </source>
</reference>
<feature type="chain" id="PRO_5040442867" description="Lysozyme inhibitor LprI N-terminal domain-containing protein" evidence="1">
    <location>
        <begin position="24"/>
        <end position="165"/>
    </location>
</feature>
<dbReference type="AlphaFoldDB" id="A0A9P4J2M1"/>
<keyword evidence="1" id="KW-0732">Signal</keyword>
<sequence length="165" mass="18766">MKYLHTVVVVIVVVLSILTACSAAPVSNLRPGEFIRCSYLGEHDRSLWVESAQAVQNQPAMCFKVNRAGTNLGESENKNIDLARHINDKLRQLSADLDSIQGHRSPNVAEAEPKWLRLVRKQQSIFQQQAKIMPQIHDWLVKRTKLMKKLEKAGININTDLENNW</sequence>
<feature type="signal peptide" evidence="1">
    <location>
        <begin position="1"/>
        <end position="23"/>
    </location>
</feature>
<organism evidence="2 3">
    <name type="scientific">Myriangium duriaei CBS 260.36</name>
    <dbReference type="NCBI Taxonomy" id="1168546"/>
    <lineage>
        <taxon>Eukaryota</taxon>
        <taxon>Fungi</taxon>
        <taxon>Dikarya</taxon>
        <taxon>Ascomycota</taxon>
        <taxon>Pezizomycotina</taxon>
        <taxon>Dothideomycetes</taxon>
        <taxon>Dothideomycetidae</taxon>
        <taxon>Myriangiales</taxon>
        <taxon>Myriangiaceae</taxon>
        <taxon>Myriangium</taxon>
    </lineage>
</organism>
<evidence type="ECO:0000313" key="3">
    <source>
        <dbReference type="Proteomes" id="UP000799439"/>
    </source>
</evidence>
<gene>
    <name evidence="2" type="ORF">K461DRAFT_162345</name>
</gene>
<proteinExistence type="predicted"/>
<name>A0A9P4J2M1_9PEZI</name>
<accession>A0A9P4J2M1</accession>